<dbReference type="EMBL" id="GBRH01231344">
    <property type="protein sequence ID" value="JAD66551.1"/>
    <property type="molecule type" value="Transcribed_RNA"/>
</dbReference>
<organism evidence="2">
    <name type="scientific">Arundo donax</name>
    <name type="common">Giant reed</name>
    <name type="synonym">Donax arundinaceus</name>
    <dbReference type="NCBI Taxonomy" id="35708"/>
    <lineage>
        <taxon>Eukaryota</taxon>
        <taxon>Viridiplantae</taxon>
        <taxon>Streptophyta</taxon>
        <taxon>Embryophyta</taxon>
        <taxon>Tracheophyta</taxon>
        <taxon>Spermatophyta</taxon>
        <taxon>Magnoliopsida</taxon>
        <taxon>Liliopsida</taxon>
        <taxon>Poales</taxon>
        <taxon>Poaceae</taxon>
        <taxon>PACMAD clade</taxon>
        <taxon>Arundinoideae</taxon>
        <taxon>Arundineae</taxon>
        <taxon>Arundo</taxon>
    </lineage>
</organism>
<dbReference type="AlphaFoldDB" id="A0A0A9BTD9"/>
<feature type="region of interest" description="Disordered" evidence="1">
    <location>
        <begin position="1"/>
        <end position="20"/>
    </location>
</feature>
<sequence>MSNGSNAGARWDRRRSSGAQ</sequence>
<proteinExistence type="predicted"/>
<evidence type="ECO:0000313" key="2">
    <source>
        <dbReference type="EMBL" id="JAD66551.1"/>
    </source>
</evidence>
<evidence type="ECO:0000256" key="1">
    <source>
        <dbReference type="SAM" id="MobiDB-lite"/>
    </source>
</evidence>
<name>A0A0A9BTD9_ARUDO</name>
<feature type="compositionally biased region" description="Basic and acidic residues" evidence="1">
    <location>
        <begin position="10"/>
        <end position="20"/>
    </location>
</feature>
<accession>A0A0A9BTD9</accession>
<protein>
    <submittedName>
        <fullName evidence="2">Uncharacterized protein</fullName>
    </submittedName>
</protein>
<reference evidence="2" key="1">
    <citation type="submission" date="2014-09" db="EMBL/GenBank/DDBJ databases">
        <authorList>
            <person name="Magalhaes I.L.F."/>
            <person name="Oliveira U."/>
            <person name="Santos F.R."/>
            <person name="Vidigal T.H.D.A."/>
            <person name="Brescovit A.D."/>
            <person name="Santos A.J."/>
        </authorList>
    </citation>
    <scope>NUCLEOTIDE SEQUENCE</scope>
    <source>
        <tissue evidence="2">Shoot tissue taken approximately 20 cm above the soil surface</tissue>
    </source>
</reference>
<reference evidence="2" key="2">
    <citation type="journal article" date="2015" name="Data Brief">
        <title>Shoot transcriptome of the giant reed, Arundo donax.</title>
        <authorList>
            <person name="Barrero R.A."/>
            <person name="Guerrero F.D."/>
            <person name="Moolhuijzen P."/>
            <person name="Goolsby J.A."/>
            <person name="Tidwell J."/>
            <person name="Bellgard S.E."/>
            <person name="Bellgard M.I."/>
        </authorList>
    </citation>
    <scope>NUCLEOTIDE SEQUENCE</scope>
    <source>
        <tissue evidence="2">Shoot tissue taken approximately 20 cm above the soil surface</tissue>
    </source>
</reference>